<dbReference type="SUPFAM" id="SSF52833">
    <property type="entry name" value="Thioredoxin-like"/>
    <property type="match status" value="1"/>
</dbReference>
<feature type="disulfide bond" description="Redox-active" evidence="3">
    <location>
        <begin position="33"/>
        <end position="36"/>
    </location>
</feature>
<evidence type="ECO:0000313" key="6">
    <source>
        <dbReference type="Proteomes" id="UP001177023"/>
    </source>
</evidence>
<reference evidence="5" key="1">
    <citation type="submission" date="2023-06" db="EMBL/GenBank/DDBJ databases">
        <authorList>
            <person name="Delattre M."/>
        </authorList>
    </citation>
    <scope>NUCLEOTIDE SEQUENCE</scope>
    <source>
        <strain evidence="5">AF72</strain>
    </source>
</reference>
<organism evidence="5 6">
    <name type="scientific">Mesorhabditis spiculigera</name>
    <dbReference type="NCBI Taxonomy" id="96644"/>
    <lineage>
        <taxon>Eukaryota</taxon>
        <taxon>Metazoa</taxon>
        <taxon>Ecdysozoa</taxon>
        <taxon>Nematoda</taxon>
        <taxon>Chromadorea</taxon>
        <taxon>Rhabditida</taxon>
        <taxon>Rhabditina</taxon>
        <taxon>Rhabditomorpha</taxon>
        <taxon>Rhabditoidea</taxon>
        <taxon>Rhabditidae</taxon>
        <taxon>Mesorhabditinae</taxon>
        <taxon>Mesorhabditis</taxon>
    </lineage>
</organism>
<dbReference type="EMBL" id="CATQJA010000942">
    <property type="protein sequence ID" value="CAJ0564933.1"/>
    <property type="molecule type" value="Genomic_DNA"/>
</dbReference>
<dbReference type="InterPro" id="IPR017937">
    <property type="entry name" value="Thioredoxin_CS"/>
</dbReference>
<sequence length="105" mass="11475">MPLIHVEDDAHFKKILADNADGVVIIDFTASWCGPCKMISPVFEELAEQHPNVPFLKVDVDECTEAAGDVNAMPTFRVIKNGKKVKEFSGANADELKAMVHAHVA</sequence>
<keyword evidence="3" id="KW-0676">Redox-active center</keyword>
<dbReference type="Gene3D" id="3.40.30.10">
    <property type="entry name" value="Glutaredoxin"/>
    <property type="match status" value="1"/>
</dbReference>
<evidence type="ECO:0000256" key="3">
    <source>
        <dbReference type="PIRSR" id="PIRSR000077-4"/>
    </source>
</evidence>
<evidence type="ECO:0000313" key="5">
    <source>
        <dbReference type="EMBL" id="CAJ0564933.1"/>
    </source>
</evidence>
<dbReference type="PROSITE" id="PS51352">
    <property type="entry name" value="THIOREDOXIN_2"/>
    <property type="match status" value="1"/>
</dbReference>
<feature type="site" description="Contributes to redox potential value" evidence="2">
    <location>
        <position position="35"/>
    </location>
</feature>
<comment type="caution">
    <text evidence="5">The sequence shown here is derived from an EMBL/GenBank/DDBJ whole genome shotgun (WGS) entry which is preliminary data.</text>
</comment>
<feature type="site" description="Contributes to redox potential value" evidence="2">
    <location>
        <position position="34"/>
    </location>
</feature>
<dbReference type="InterPro" id="IPR013766">
    <property type="entry name" value="Thioredoxin_domain"/>
</dbReference>
<evidence type="ECO:0000256" key="1">
    <source>
        <dbReference type="ARBA" id="ARBA00023157"/>
    </source>
</evidence>
<keyword evidence="1 3" id="KW-1015">Disulfide bond</keyword>
<dbReference type="PRINTS" id="PR00421">
    <property type="entry name" value="THIOREDOXIN"/>
</dbReference>
<dbReference type="InterPro" id="IPR005746">
    <property type="entry name" value="Thioredoxin"/>
</dbReference>
<dbReference type="PIRSF" id="PIRSF000077">
    <property type="entry name" value="Thioredoxin"/>
    <property type="match status" value="1"/>
</dbReference>
<accession>A0AA36CB58</accession>
<name>A0AA36CB58_9BILA</name>
<keyword evidence="6" id="KW-1185">Reference proteome</keyword>
<evidence type="ECO:0000259" key="4">
    <source>
        <dbReference type="PROSITE" id="PS51352"/>
    </source>
</evidence>
<dbReference type="AlphaFoldDB" id="A0AA36CB58"/>
<proteinExistence type="predicted"/>
<dbReference type="PROSITE" id="PS00194">
    <property type="entry name" value="THIOREDOXIN_1"/>
    <property type="match status" value="1"/>
</dbReference>
<gene>
    <name evidence="5" type="ORF">MSPICULIGERA_LOCUS3597</name>
</gene>
<feature type="site" description="Deprotonates C-terminal active site Cys" evidence="2">
    <location>
        <position position="27"/>
    </location>
</feature>
<dbReference type="PANTHER" id="PTHR46115">
    <property type="entry name" value="THIOREDOXIN-LIKE PROTEIN 1"/>
    <property type="match status" value="1"/>
</dbReference>
<protein>
    <recommendedName>
        <fullName evidence="4">Thioredoxin domain-containing protein</fullName>
    </recommendedName>
</protein>
<dbReference type="Proteomes" id="UP001177023">
    <property type="component" value="Unassembled WGS sequence"/>
</dbReference>
<feature type="domain" description="Thioredoxin" evidence="4">
    <location>
        <begin position="1"/>
        <end position="105"/>
    </location>
</feature>
<dbReference type="FunFam" id="3.40.30.10:FF:000245">
    <property type="entry name" value="Thioredoxin"/>
    <property type="match status" value="1"/>
</dbReference>
<evidence type="ECO:0000256" key="2">
    <source>
        <dbReference type="PIRSR" id="PIRSR000077-1"/>
    </source>
</evidence>
<feature type="active site" description="Nucleophile" evidence="2">
    <location>
        <position position="36"/>
    </location>
</feature>
<dbReference type="GO" id="GO:0015035">
    <property type="term" value="F:protein-disulfide reductase activity"/>
    <property type="evidence" value="ECO:0007669"/>
    <property type="project" value="InterPro"/>
</dbReference>
<dbReference type="InterPro" id="IPR036249">
    <property type="entry name" value="Thioredoxin-like_sf"/>
</dbReference>
<dbReference type="Pfam" id="PF00085">
    <property type="entry name" value="Thioredoxin"/>
    <property type="match status" value="1"/>
</dbReference>
<feature type="non-terminal residue" evidence="5">
    <location>
        <position position="1"/>
    </location>
</feature>
<dbReference type="CDD" id="cd02947">
    <property type="entry name" value="TRX_family"/>
    <property type="match status" value="1"/>
</dbReference>
<feature type="active site" description="Nucleophile" evidence="2">
    <location>
        <position position="33"/>
    </location>
</feature>